<reference evidence="1 2" key="1">
    <citation type="submission" date="2017-09" db="EMBL/GenBank/DDBJ databases">
        <authorList>
            <person name="Ehlers B."/>
            <person name="Leendertz F.H."/>
        </authorList>
    </citation>
    <scope>NUCLEOTIDE SEQUENCE [LARGE SCALE GENOMIC DNA]</scope>
</reference>
<name>A0A2H4P7V3_9CAUD</name>
<proteinExistence type="predicted"/>
<protein>
    <submittedName>
        <fullName evidence="1">Uncharacterized protein</fullName>
    </submittedName>
</protein>
<keyword evidence="2" id="KW-1185">Reference proteome</keyword>
<accession>A0A2H4P7V3</accession>
<evidence type="ECO:0000313" key="1">
    <source>
        <dbReference type="EMBL" id="ATW58263.1"/>
    </source>
</evidence>
<sequence>MNLQTIQKRIEELQAELLTVSNDLAFLIAGEVSRTAVSIKGLSRFTEVVKGDALQFVHPFVDIDGDTHNPGTYIVAEVERGDYDGYWSVEVRKPSTGRESWINFNSIAAVQPITKVGA</sequence>
<evidence type="ECO:0000313" key="2">
    <source>
        <dbReference type="Proteomes" id="UP000241096"/>
    </source>
</evidence>
<dbReference type="EMBL" id="MG018930">
    <property type="protein sequence ID" value="ATW58263.1"/>
    <property type="molecule type" value="Genomic_DNA"/>
</dbReference>
<gene>
    <name evidence="1" type="ORF">CNR37_00056</name>
</gene>
<dbReference type="Proteomes" id="UP000241096">
    <property type="component" value="Segment"/>
</dbReference>
<organism evidence="1 2">
    <name type="scientific">Pseudomonas phage ventosus</name>
    <dbReference type="NCBI Taxonomy" id="2048980"/>
    <lineage>
        <taxon>Viruses</taxon>
        <taxon>Duplodnaviria</taxon>
        <taxon>Heunggongvirae</taxon>
        <taxon>Uroviricota</taxon>
        <taxon>Caudoviricetes</taxon>
        <taxon>Vandenendeviridae</taxon>
        <taxon>Gorskivirinae</taxon>
        <taxon>Ventosusvirus</taxon>
        <taxon>Ventosusvirus ventosus</taxon>
    </lineage>
</organism>